<evidence type="ECO:0000259" key="7">
    <source>
        <dbReference type="Pfam" id="PF04138"/>
    </source>
</evidence>
<dbReference type="InterPro" id="IPR051401">
    <property type="entry name" value="GtrA_CellWall_Glycosyl"/>
</dbReference>
<feature type="transmembrane region" description="Helical" evidence="6">
    <location>
        <begin position="47"/>
        <end position="69"/>
    </location>
</feature>
<evidence type="ECO:0000256" key="1">
    <source>
        <dbReference type="ARBA" id="ARBA00004141"/>
    </source>
</evidence>
<feature type="transmembrane region" description="Helical" evidence="6">
    <location>
        <begin position="81"/>
        <end position="102"/>
    </location>
</feature>
<keyword evidence="3 6" id="KW-0812">Transmembrane</keyword>
<dbReference type="RefSeq" id="WP_117320907.1">
    <property type="nucleotide sequence ID" value="NZ_QVTD01000003.1"/>
</dbReference>
<comment type="similarity">
    <text evidence="2">Belongs to the GtrA family.</text>
</comment>
<dbReference type="Proteomes" id="UP000262939">
    <property type="component" value="Unassembled WGS sequence"/>
</dbReference>
<dbReference type="Pfam" id="PF04138">
    <property type="entry name" value="GtrA_DPMS_TM"/>
    <property type="match status" value="1"/>
</dbReference>
<dbReference type="InterPro" id="IPR007267">
    <property type="entry name" value="GtrA_DPMS_TM"/>
</dbReference>
<dbReference type="GO" id="GO:0000271">
    <property type="term" value="P:polysaccharide biosynthetic process"/>
    <property type="evidence" value="ECO:0007669"/>
    <property type="project" value="InterPro"/>
</dbReference>
<name>A0A372LFJ0_9BACI</name>
<dbReference type="AlphaFoldDB" id="A0A372LFJ0"/>
<evidence type="ECO:0000313" key="8">
    <source>
        <dbReference type="EMBL" id="RFU64732.1"/>
    </source>
</evidence>
<accession>A0A372LFJ0</accession>
<evidence type="ECO:0000256" key="2">
    <source>
        <dbReference type="ARBA" id="ARBA00009399"/>
    </source>
</evidence>
<keyword evidence="4 6" id="KW-1133">Transmembrane helix</keyword>
<evidence type="ECO:0000256" key="5">
    <source>
        <dbReference type="ARBA" id="ARBA00023136"/>
    </source>
</evidence>
<proteinExistence type="inferred from homology"/>
<dbReference type="PANTHER" id="PTHR38459">
    <property type="entry name" value="PROPHAGE BACTOPRENOL-LINKED GLUCOSE TRANSLOCASE HOMOLOG"/>
    <property type="match status" value="1"/>
</dbReference>
<dbReference type="OrthoDB" id="9812049at2"/>
<gene>
    <name evidence="8" type="ORF">D0466_02065</name>
</gene>
<evidence type="ECO:0000313" key="9">
    <source>
        <dbReference type="Proteomes" id="UP000262939"/>
    </source>
</evidence>
<organism evidence="8 9">
    <name type="scientific">Peribacillus glennii</name>
    <dbReference type="NCBI Taxonomy" id="2303991"/>
    <lineage>
        <taxon>Bacteria</taxon>
        <taxon>Bacillati</taxon>
        <taxon>Bacillota</taxon>
        <taxon>Bacilli</taxon>
        <taxon>Bacillales</taxon>
        <taxon>Bacillaceae</taxon>
        <taxon>Peribacillus</taxon>
    </lineage>
</organism>
<comment type="subcellular location">
    <subcellularLocation>
        <location evidence="1">Membrane</location>
        <topology evidence="1">Multi-pass membrane protein</topology>
    </subcellularLocation>
</comment>
<dbReference type="PANTHER" id="PTHR38459:SF1">
    <property type="entry name" value="PROPHAGE BACTOPRENOL-LINKED GLUCOSE TRANSLOCASE HOMOLOG"/>
    <property type="match status" value="1"/>
</dbReference>
<sequence length="141" mass="15668">MTNITLILEICLKRTNSFIRFLLVGVLNTIIGLSTIFILLNLAGLNYWAATFIGNGAGAIVSFLLNRAFTFKSRISLKKGGLLFFTVIISCYFVSFSLSEWISSHIYGMLPFTKQNLSVVLGTCIYTVSNYTGQKLIVFSK</sequence>
<evidence type="ECO:0000256" key="3">
    <source>
        <dbReference type="ARBA" id="ARBA00022692"/>
    </source>
</evidence>
<protein>
    <submittedName>
        <fullName evidence="8">GtrA family protein</fullName>
    </submittedName>
</protein>
<keyword evidence="5 6" id="KW-0472">Membrane</keyword>
<dbReference type="GO" id="GO:0005886">
    <property type="term" value="C:plasma membrane"/>
    <property type="evidence" value="ECO:0007669"/>
    <property type="project" value="TreeGrafter"/>
</dbReference>
<comment type="caution">
    <text evidence="8">The sequence shown here is derived from an EMBL/GenBank/DDBJ whole genome shotgun (WGS) entry which is preliminary data.</text>
</comment>
<evidence type="ECO:0000256" key="6">
    <source>
        <dbReference type="SAM" id="Phobius"/>
    </source>
</evidence>
<evidence type="ECO:0000256" key="4">
    <source>
        <dbReference type="ARBA" id="ARBA00022989"/>
    </source>
</evidence>
<reference evidence="8 9" key="1">
    <citation type="submission" date="2018-08" db="EMBL/GenBank/DDBJ databases">
        <title>Bacillus chawlae sp. nov., Bacillus glennii sp. nov., and Bacillus saganii sp. nov. Isolated from the Vehicle Assembly Building at Kennedy Space Center where the Viking Spacecraft were Assembled.</title>
        <authorList>
            <person name="Seuylemezian A."/>
            <person name="Vaishampayan P."/>
        </authorList>
    </citation>
    <scope>NUCLEOTIDE SEQUENCE [LARGE SCALE GENOMIC DNA]</scope>
    <source>
        <strain evidence="8 9">V44-8</strain>
    </source>
</reference>
<keyword evidence="9" id="KW-1185">Reference proteome</keyword>
<feature type="domain" description="GtrA/DPMS transmembrane" evidence="7">
    <location>
        <begin position="20"/>
        <end position="139"/>
    </location>
</feature>
<dbReference type="EMBL" id="QVTD01000003">
    <property type="protein sequence ID" value="RFU64732.1"/>
    <property type="molecule type" value="Genomic_DNA"/>
</dbReference>
<feature type="transmembrane region" description="Helical" evidence="6">
    <location>
        <begin position="21"/>
        <end position="41"/>
    </location>
</feature>